<feature type="transmembrane region" description="Helical" evidence="5">
    <location>
        <begin position="242"/>
        <end position="262"/>
    </location>
</feature>
<reference evidence="8" key="1">
    <citation type="journal article" date="2014" name="Int. J. Syst. Evol. Microbiol.">
        <title>Complete genome sequence of Corynebacterium casei LMG S-19264T (=DSM 44701T), isolated from a smear-ripened cheese.</title>
        <authorList>
            <consortium name="US DOE Joint Genome Institute (JGI-PGF)"/>
            <person name="Walter F."/>
            <person name="Albersmeier A."/>
            <person name="Kalinowski J."/>
            <person name="Ruckert C."/>
        </authorList>
    </citation>
    <scope>NUCLEOTIDE SEQUENCE</scope>
    <source>
        <strain evidence="8">VKM B-2935</strain>
    </source>
</reference>
<keyword evidence="4 5" id="KW-0472">Membrane</keyword>
<dbReference type="EMBL" id="BSFN01000016">
    <property type="protein sequence ID" value="GLK91044.1"/>
    <property type="molecule type" value="Genomic_DNA"/>
</dbReference>
<feature type="transmembrane region" description="Helical" evidence="5">
    <location>
        <begin position="125"/>
        <end position="146"/>
    </location>
</feature>
<evidence type="ECO:0000313" key="9">
    <source>
        <dbReference type="Proteomes" id="UP001143328"/>
    </source>
</evidence>
<evidence type="ECO:0000259" key="7">
    <source>
        <dbReference type="PROSITE" id="PS50929"/>
    </source>
</evidence>
<organism evidence="8 9">
    <name type="scientific">Pseudomonas turukhanskensis</name>
    <dbReference type="NCBI Taxonomy" id="1806536"/>
    <lineage>
        <taxon>Bacteria</taxon>
        <taxon>Pseudomonadati</taxon>
        <taxon>Pseudomonadota</taxon>
        <taxon>Gammaproteobacteria</taxon>
        <taxon>Pseudomonadales</taxon>
        <taxon>Pseudomonadaceae</taxon>
        <taxon>Pseudomonas</taxon>
    </lineage>
</organism>
<dbReference type="GO" id="GO:0140359">
    <property type="term" value="F:ABC-type transporter activity"/>
    <property type="evidence" value="ECO:0007669"/>
    <property type="project" value="InterPro"/>
</dbReference>
<evidence type="ECO:0000313" key="8">
    <source>
        <dbReference type="EMBL" id="GLK91044.1"/>
    </source>
</evidence>
<evidence type="ECO:0000256" key="3">
    <source>
        <dbReference type="ARBA" id="ARBA00022989"/>
    </source>
</evidence>
<evidence type="ECO:0000259" key="6">
    <source>
        <dbReference type="PROSITE" id="PS50893"/>
    </source>
</evidence>
<proteinExistence type="predicted"/>
<feature type="transmembrane region" description="Helical" evidence="5">
    <location>
        <begin position="49"/>
        <end position="69"/>
    </location>
</feature>
<dbReference type="GO" id="GO:0005524">
    <property type="term" value="F:ATP binding"/>
    <property type="evidence" value="ECO:0007669"/>
    <property type="project" value="InterPro"/>
</dbReference>
<evidence type="ECO:0000256" key="4">
    <source>
        <dbReference type="ARBA" id="ARBA00023136"/>
    </source>
</evidence>
<keyword evidence="3 5" id="KW-1133">Transmembrane helix</keyword>
<dbReference type="PANTHER" id="PTHR24221">
    <property type="entry name" value="ATP-BINDING CASSETTE SUB-FAMILY B"/>
    <property type="match status" value="1"/>
</dbReference>
<dbReference type="Gene3D" id="3.40.50.300">
    <property type="entry name" value="P-loop containing nucleotide triphosphate hydrolases"/>
    <property type="match status" value="1"/>
</dbReference>
<dbReference type="AlphaFoldDB" id="A0A9W6NGQ4"/>
<comment type="caution">
    <text evidence="8">The sequence shown here is derived from an EMBL/GenBank/DDBJ whole genome shotgun (WGS) entry which is preliminary data.</text>
</comment>
<gene>
    <name evidence="8" type="ORF">GCM10017655_41080</name>
</gene>
<feature type="transmembrane region" description="Helical" evidence="5">
    <location>
        <begin position="152"/>
        <end position="172"/>
    </location>
</feature>
<dbReference type="RefSeq" id="WP_271197286.1">
    <property type="nucleotide sequence ID" value="NZ_BSFN01000016.1"/>
</dbReference>
<reference evidence="8" key="2">
    <citation type="submission" date="2023-01" db="EMBL/GenBank/DDBJ databases">
        <authorList>
            <person name="Sun Q."/>
            <person name="Evtushenko L."/>
        </authorList>
    </citation>
    <scope>NUCLEOTIDE SEQUENCE</scope>
    <source>
        <strain evidence="8">VKM B-2935</strain>
    </source>
</reference>
<dbReference type="PROSITE" id="PS50929">
    <property type="entry name" value="ABC_TM1F"/>
    <property type="match status" value="1"/>
</dbReference>
<dbReference type="InterPro" id="IPR027417">
    <property type="entry name" value="P-loop_NTPase"/>
</dbReference>
<dbReference type="InterPro" id="IPR036640">
    <property type="entry name" value="ABC1_TM_sf"/>
</dbReference>
<sequence>MVNDAVRGQRSGLGRLDVVAVSLVIHVLALALPLALLQIYDRILPSQSFGTAVVLVAGVGAAIVLEAMLRYGRTALFAHVAARYESETTVRIFDRLLKADIDAVERLGTASIIDGVRSVAQVRDIWSGSAAAAFYEVPFVVVYIGLIAYIGGWLALIPTTLFFVALALTLLVKGKTEAALQRVEGVDRKRRDLMWAAFAGVVEVKSRGAEPAVSGVYNIINGQYMDAAARLEALGAWVRENAALLGQLSTVLIVIFGAISVIEGQLTTGALSACTLLAGRSIGPAMLGLGYLTRLSQARNAQAKIDELLDLPIGKGASADTSAVITDGAFTLKGADGQGEILNVAAGDRVHVSSADATYTSKLLAMIAGTCPEEGVQVAIDGHPLTSFSPAALRQGVSLVPRHPALLPGTVLNNLTLFDSRYNQLARDYAEALGLLPFLARFHHGVLTEIGGLGTEQFDEGVYQRIALIRALVRQPRVLLLDYAGTGLDLDGQKRLVDLLHSLGRRTTVLIASNKPTLIASCDRSVNLDRGTARVR</sequence>
<dbReference type="GO" id="GO:0016887">
    <property type="term" value="F:ATP hydrolysis activity"/>
    <property type="evidence" value="ECO:0007669"/>
    <property type="project" value="InterPro"/>
</dbReference>
<dbReference type="InterPro" id="IPR003439">
    <property type="entry name" value="ABC_transporter-like_ATP-bd"/>
</dbReference>
<dbReference type="GO" id="GO:0034040">
    <property type="term" value="F:ATPase-coupled lipid transmembrane transporter activity"/>
    <property type="evidence" value="ECO:0007669"/>
    <property type="project" value="TreeGrafter"/>
</dbReference>
<dbReference type="Proteomes" id="UP001143328">
    <property type="component" value="Unassembled WGS sequence"/>
</dbReference>
<feature type="domain" description="ABC transmembrane type-1" evidence="7">
    <location>
        <begin position="18"/>
        <end position="297"/>
    </location>
</feature>
<dbReference type="Gene3D" id="1.20.1560.10">
    <property type="entry name" value="ABC transporter type 1, transmembrane domain"/>
    <property type="match status" value="1"/>
</dbReference>
<dbReference type="PROSITE" id="PS50893">
    <property type="entry name" value="ABC_TRANSPORTER_2"/>
    <property type="match status" value="1"/>
</dbReference>
<name>A0A9W6NGQ4_9PSED</name>
<evidence type="ECO:0000256" key="2">
    <source>
        <dbReference type="ARBA" id="ARBA00022692"/>
    </source>
</evidence>
<comment type="subcellular location">
    <subcellularLocation>
        <location evidence="1">Cell membrane</location>
        <topology evidence="1">Multi-pass membrane protein</topology>
    </subcellularLocation>
</comment>
<dbReference type="Pfam" id="PF00005">
    <property type="entry name" value="ABC_tran"/>
    <property type="match status" value="1"/>
</dbReference>
<dbReference type="GO" id="GO:0005886">
    <property type="term" value="C:plasma membrane"/>
    <property type="evidence" value="ECO:0007669"/>
    <property type="project" value="UniProtKB-SubCell"/>
</dbReference>
<keyword evidence="9" id="KW-1185">Reference proteome</keyword>
<keyword evidence="2 5" id="KW-0812">Transmembrane</keyword>
<evidence type="ECO:0000256" key="5">
    <source>
        <dbReference type="SAM" id="Phobius"/>
    </source>
</evidence>
<dbReference type="SUPFAM" id="SSF52540">
    <property type="entry name" value="P-loop containing nucleoside triphosphate hydrolases"/>
    <property type="match status" value="1"/>
</dbReference>
<feature type="transmembrane region" description="Helical" evidence="5">
    <location>
        <begin position="16"/>
        <end position="37"/>
    </location>
</feature>
<dbReference type="InterPro" id="IPR039421">
    <property type="entry name" value="Type_1_exporter"/>
</dbReference>
<evidence type="ECO:0000256" key="1">
    <source>
        <dbReference type="ARBA" id="ARBA00004651"/>
    </source>
</evidence>
<dbReference type="InterPro" id="IPR011527">
    <property type="entry name" value="ABC1_TM_dom"/>
</dbReference>
<feature type="domain" description="ABC transporter" evidence="6">
    <location>
        <begin position="319"/>
        <end position="535"/>
    </location>
</feature>
<dbReference type="PANTHER" id="PTHR24221:SF632">
    <property type="entry name" value="ATP-DEPENDENT LIPID A-CORE FLIPPASE"/>
    <property type="match status" value="1"/>
</dbReference>
<protein>
    <submittedName>
        <fullName evidence="8">Toxin ABC transporter</fullName>
    </submittedName>
</protein>
<dbReference type="Pfam" id="PF00664">
    <property type="entry name" value="ABC_membrane"/>
    <property type="match status" value="1"/>
</dbReference>
<dbReference type="SUPFAM" id="SSF90123">
    <property type="entry name" value="ABC transporter transmembrane region"/>
    <property type="match status" value="1"/>
</dbReference>
<accession>A0A9W6NGQ4</accession>